<organism evidence="1 2">
    <name type="scientific">Melastoma candidum</name>
    <dbReference type="NCBI Taxonomy" id="119954"/>
    <lineage>
        <taxon>Eukaryota</taxon>
        <taxon>Viridiplantae</taxon>
        <taxon>Streptophyta</taxon>
        <taxon>Embryophyta</taxon>
        <taxon>Tracheophyta</taxon>
        <taxon>Spermatophyta</taxon>
        <taxon>Magnoliopsida</taxon>
        <taxon>eudicotyledons</taxon>
        <taxon>Gunneridae</taxon>
        <taxon>Pentapetalae</taxon>
        <taxon>rosids</taxon>
        <taxon>malvids</taxon>
        <taxon>Myrtales</taxon>
        <taxon>Melastomataceae</taxon>
        <taxon>Melastomatoideae</taxon>
        <taxon>Melastomateae</taxon>
        <taxon>Melastoma</taxon>
    </lineage>
</organism>
<name>A0ACB9M8S8_9MYRT</name>
<evidence type="ECO:0000313" key="2">
    <source>
        <dbReference type="Proteomes" id="UP001057402"/>
    </source>
</evidence>
<sequence>MDDYRSNGASSGPLEGRRKGALSSSSSSKNCSSSSCSKAPGEAGGGAAPPIVPCGACKFLRRKCVSGCIFAPYFGTDQGAAKFAAVHKVFGASNASKLLLHIPVSRRQDAVVTICYEAQARLADPVYGCVSTILALQQQVAAVKAELALVQAQLMNNHYAAVPGSDQQHHQQPQFHLSSHRHPNAPTTLQPAYSNNSSTTSNIINMGSFAPGFDIPAASSSHNLENLRFSPRKEEEEEEENQIPPAFAADFLRR</sequence>
<accession>A0ACB9M8S8</accession>
<gene>
    <name evidence="1" type="ORF">MLD38_033248</name>
</gene>
<dbReference type="Proteomes" id="UP001057402">
    <property type="component" value="Chromosome 10"/>
</dbReference>
<keyword evidence="2" id="KW-1185">Reference proteome</keyword>
<reference evidence="2" key="1">
    <citation type="journal article" date="2023" name="Front. Plant Sci.">
        <title>Chromosomal-level genome assembly of Melastoma candidum provides insights into trichome evolution.</title>
        <authorList>
            <person name="Zhong Y."/>
            <person name="Wu W."/>
            <person name="Sun C."/>
            <person name="Zou P."/>
            <person name="Liu Y."/>
            <person name="Dai S."/>
            <person name="Zhou R."/>
        </authorList>
    </citation>
    <scope>NUCLEOTIDE SEQUENCE [LARGE SCALE GENOMIC DNA]</scope>
</reference>
<comment type="caution">
    <text evidence="1">The sequence shown here is derived from an EMBL/GenBank/DDBJ whole genome shotgun (WGS) entry which is preliminary data.</text>
</comment>
<dbReference type="EMBL" id="CM042889">
    <property type="protein sequence ID" value="KAI4319674.1"/>
    <property type="molecule type" value="Genomic_DNA"/>
</dbReference>
<protein>
    <submittedName>
        <fullName evidence="1">Uncharacterized protein</fullName>
    </submittedName>
</protein>
<evidence type="ECO:0000313" key="1">
    <source>
        <dbReference type="EMBL" id="KAI4319674.1"/>
    </source>
</evidence>
<proteinExistence type="predicted"/>